<dbReference type="AlphaFoldDB" id="A0A813D539"/>
<evidence type="ECO:0000313" key="4">
    <source>
        <dbReference type="Proteomes" id="UP000654075"/>
    </source>
</evidence>
<keyword evidence="2" id="KW-0732">Signal</keyword>
<organism evidence="3 4">
    <name type="scientific">Polarella glacialis</name>
    <name type="common">Dinoflagellate</name>
    <dbReference type="NCBI Taxonomy" id="89957"/>
    <lineage>
        <taxon>Eukaryota</taxon>
        <taxon>Sar</taxon>
        <taxon>Alveolata</taxon>
        <taxon>Dinophyceae</taxon>
        <taxon>Suessiales</taxon>
        <taxon>Suessiaceae</taxon>
        <taxon>Polarella</taxon>
    </lineage>
</organism>
<feature type="signal peptide" evidence="2">
    <location>
        <begin position="1"/>
        <end position="25"/>
    </location>
</feature>
<comment type="caution">
    <text evidence="3">The sequence shown here is derived from an EMBL/GenBank/DDBJ whole genome shotgun (WGS) entry which is preliminary data.</text>
</comment>
<feature type="chain" id="PRO_5033006959" description="Granulins domain-containing protein" evidence="2">
    <location>
        <begin position="26"/>
        <end position="168"/>
    </location>
</feature>
<name>A0A813D539_POLGL</name>
<keyword evidence="4" id="KW-1185">Reference proteome</keyword>
<evidence type="ECO:0000256" key="1">
    <source>
        <dbReference type="SAM" id="MobiDB-lite"/>
    </source>
</evidence>
<evidence type="ECO:0000256" key="2">
    <source>
        <dbReference type="SAM" id="SignalP"/>
    </source>
</evidence>
<protein>
    <recommendedName>
        <fullName evidence="5">Granulins domain-containing protein</fullName>
    </recommendedName>
</protein>
<dbReference type="EMBL" id="CAJNNV010000050">
    <property type="protein sequence ID" value="CAE8581238.1"/>
    <property type="molecule type" value="Genomic_DNA"/>
</dbReference>
<feature type="compositionally biased region" description="Polar residues" evidence="1">
    <location>
        <begin position="97"/>
        <end position="109"/>
    </location>
</feature>
<accession>A0A813D539</accession>
<feature type="region of interest" description="Disordered" evidence="1">
    <location>
        <begin position="89"/>
        <end position="109"/>
    </location>
</feature>
<reference evidence="3" key="1">
    <citation type="submission" date="2021-02" db="EMBL/GenBank/DDBJ databases">
        <authorList>
            <person name="Dougan E. K."/>
            <person name="Rhodes N."/>
            <person name="Thang M."/>
            <person name="Chan C."/>
        </authorList>
    </citation>
    <scope>NUCLEOTIDE SEQUENCE</scope>
</reference>
<evidence type="ECO:0008006" key="5">
    <source>
        <dbReference type="Google" id="ProtNLM"/>
    </source>
</evidence>
<dbReference type="Proteomes" id="UP000654075">
    <property type="component" value="Unassembled WGS sequence"/>
</dbReference>
<proteinExistence type="predicted"/>
<gene>
    <name evidence="3" type="ORF">PGLA1383_LOCUS267</name>
</gene>
<sequence>MMSTVSTAWLACWLLLHALVGSAWAAAEGASPGACAGSEACVEEASEDDSVALLQARQPVAAAGADEDWWRRQAGRSVAAAGAVVGSMTGEEPAEASHTQTVQTQDPLTPSVGTVAVRGAANKSCKKMYHTCSRKEFWPLTLSDCCRGLTCPAIGGCCDSGSLSCWPF</sequence>
<evidence type="ECO:0000313" key="3">
    <source>
        <dbReference type="EMBL" id="CAE8581238.1"/>
    </source>
</evidence>